<evidence type="ECO:0008006" key="4">
    <source>
        <dbReference type="Google" id="ProtNLM"/>
    </source>
</evidence>
<accession>A0A2S6NCH3</accession>
<gene>
    <name evidence="2" type="ORF">CCR94_05800</name>
</gene>
<evidence type="ECO:0000313" key="3">
    <source>
        <dbReference type="Proteomes" id="UP000239089"/>
    </source>
</evidence>
<proteinExistence type="predicted"/>
<keyword evidence="3" id="KW-1185">Reference proteome</keyword>
<name>A0A2S6NCH3_9HYPH</name>
<organism evidence="2 3">
    <name type="scientific">Rhodoblastus sphagnicola</name>
    <dbReference type="NCBI Taxonomy" id="333368"/>
    <lineage>
        <taxon>Bacteria</taxon>
        <taxon>Pseudomonadati</taxon>
        <taxon>Pseudomonadota</taxon>
        <taxon>Alphaproteobacteria</taxon>
        <taxon>Hyphomicrobiales</taxon>
        <taxon>Rhodoblastaceae</taxon>
        <taxon>Rhodoblastus</taxon>
    </lineage>
</organism>
<evidence type="ECO:0000313" key="2">
    <source>
        <dbReference type="EMBL" id="PPQ32322.1"/>
    </source>
</evidence>
<dbReference type="RefSeq" id="WP_104506940.1">
    <property type="nucleotide sequence ID" value="NZ_JACIGC010000013.1"/>
</dbReference>
<dbReference type="Proteomes" id="UP000239089">
    <property type="component" value="Unassembled WGS sequence"/>
</dbReference>
<dbReference type="AlphaFoldDB" id="A0A2S6NCH3"/>
<comment type="caution">
    <text evidence="2">The sequence shown here is derived from an EMBL/GenBank/DDBJ whole genome shotgun (WGS) entry which is preliminary data.</text>
</comment>
<feature type="region of interest" description="Disordered" evidence="1">
    <location>
        <begin position="58"/>
        <end position="77"/>
    </location>
</feature>
<dbReference type="OrthoDB" id="10003785at2"/>
<reference evidence="2 3" key="1">
    <citation type="journal article" date="2018" name="Arch. Microbiol.">
        <title>New insights into the metabolic potential of the phototrophic purple bacterium Rhodopila globiformis DSM 161(T) from its draft genome sequence and evidence for a vanadium-dependent nitrogenase.</title>
        <authorList>
            <person name="Imhoff J.F."/>
            <person name="Rahn T."/>
            <person name="Kunzel S."/>
            <person name="Neulinger S.C."/>
        </authorList>
    </citation>
    <scope>NUCLEOTIDE SEQUENCE [LARGE SCALE GENOMIC DNA]</scope>
    <source>
        <strain evidence="2 3">DSM 16996</strain>
    </source>
</reference>
<protein>
    <recommendedName>
        <fullName evidence="4">J domain-containing protein</fullName>
    </recommendedName>
</protein>
<sequence>MRSRSAFSRPDGDFASILASLDEDAKSDFFRPIVGVARLWPDAAERRCPATGIASAYAEQQPEPGAPAREIPDRHIPGFQIPGFTEISQRISAARGAAELHRLRRALALAAHPDRVPPEDRAEAERLMARVNAAIDRALSEASSLPGA</sequence>
<evidence type="ECO:0000256" key="1">
    <source>
        <dbReference type="SAM" id="MobiDB-lite"/>
    </source>
</evidence>
<dbReference type="EMBL" id="NHSJ01000040">
    <property type="protein sequence ID" value="PPQ32322.1"/>
    <property type="molecule type" value="Genomic_DNA"/>
</dbReference>